<protein>
    <submittedName>
        <fullName evidence="4">FecR family protein</fullName>
    </submittedName>
</protein>
<feature type="transmembrane region" description="Helical" evidence="1">
    <location>
        <begin position="76"/>
        <end position="95"/>
    </location>
</feature>
<dbReference type="RefSeq" id="WP_170139469.1">
    <property type="nucleotide sequence ID" value="NZ_QLMC01000009.1"/>
</dbReference>
<dbReference type="Gene3D" id="3.55.50.30">
    <property type="match status" value="1"/>
</dbReference>
<dbReference type="InterPro" id="IPR012373">
    <property type="entry name" value="Ferrdict_sens_TM"/>
</dbReference>
<keyword evidence="1" id="KW-0812">Transmembrane</keyword>
<keyword evidence="5" id="KW-1185">Reference proteome</keyword>
<reference evidence="4 5" key="1">
    <citation type="submission" date="2018-06" db="EMBL/GenBank/DDBJ databases">
        <title>Genomic Encyclopedia of Archaeal and Bacterial Type Strains, Phase II (KMG-II): from individual species to whole genera.</title>
        <authorList>
            <person name="Goeker M."/>
        </authorList>
    </citation>
    <scope>NUCLEOTIDE SEQUENCE [LARGE SCALE GENOMIC DNA]</scope>
    <source>
        <strain evidence="4 5">DSM 21851</strain>
    </source>
</reference>
<keyword evidence="1" id="KW-1133">Transmembrane helix</keyword>
<dbReference type="GO" id="GO:0016989">
    <property type="term" value="F:sigma factor antagonist activity"/>
    <property type="evidence" value="ECO:0007669"/>
    <property type="project" value="TreeGrafter"/>
</dbReference>
<keyword evidence="1" id="KW-0472">Membrane</keyword>
<dbReference type="Pfam" id="PF04773">
    <property type="entry name" value="FecR"/>
    <property type="match status" value="1"/>
</dbReference>
<dbReference type="PANTHER" id="PTHR30273:SF2">
    <property type="entry name" value="PROTEIN FECR"/>
    <property type="match status" value="1"/>
</dbReference>
<proteinExistence type="predicted"/>
<feature type="domain" description="FecR protein" evidence="2">
    <location>
        <begin position="177"/>
        <end position="275"/>
    </location>
</feature>
<sequence length="397" mass="44692">MERDQAKELLRKYREGTLTEQEKAILESWYLNVARSQDQSSDFAALEENLNSVWQSLPLHQSAVKKLPVSRPLTRWISIAASVLMVCSVGGFWLYKSRQAKPVARIAPPHTDVAPGDNRALLTLSDGSKIILNDTKTGERIQRGHASIVKTREGQIVFDLQGLPKTSEKETRQGYNTLSTPKAGHYQVKLPDGTQVWLNAVSTLRFPAVFNRKERLVEVTGEAYFEVAKMTDGKNRIPFKVVAGQQTIEVLGTQFNINSYRDENAIKTTLVEGRIQINLSGQPKKGVILQPGQQAQLAKGGQERPSESAELRVQQVDVEGVVSWKNGYFRFDQTTLPELMRQIARWYDVEVRFEGPIKEYEFVGQIERSANLSKVLKILELGGVHFRTEGKTIIVTE</sequence>
<dbReference type="Pfam" id="PF16344">
    <property type="entry name" value="FecR_C"/>
    <property type="match status" value="1"/>
</dbReference>
<evidence type="ECO:0000259" key="3">
    <source>
        <dbReference type="Pfam" id="PF16344"/>
    </source>
</evidence>
<gene>
    <name evidence="4" type="ORF">LX87_05281</name>
</gene>
<dbReference type="AlphaFoldDB" id="A0A327WJ21"/>
<evidence type="ECO:0000313" key="5">
    <source>
        <dbReference type="Proteomes" id="UP000248790"/>
    </source>
</evidence>
<comment type="caution">
    <text evidence="4">The sequence shown here is derived from an EMBL/GenBank/DDBJ whole genome shotgun (WGS) entry which is preliminary data.</text>
</comment>
<dbReference type="Proteomes" id="UP000248790">
    <property type="component" value="Unassembled WGS sequence"/>
</dbReference>
<dbReference type="EMBL" id="QLMC01000009">
    <property type="protein sequence ID" value="RAJ91064.1"/>
    <property type="molecule type" value="Genomic_DNA"/>
</dbReference>
<evidence type="ECO:0000259" key="2">
    <source>
        <dbReference type="Pfam" id="PF04773"/>
    </source>
</evidence>
<dbReference type="PANTHER" id="PTHR30273">
    <property type="entry name" value="PERIPLASMIC SIGNAL SENSOR AND SIGMA FACTOR ACTIVATOR FECR-RELATED"/>
    <property type="match status" value="1"/>
</dbReference>
<evidence type="ECO:0000313" key="4">
    <source>
        <dbReference type="EMBL" id="RAJ91064.1"/>
    </source>
</evidence>
<name>A0A327WJ21_LARAB</name>
<dbReference type="Gene3D" id="2.60.120.1440">
    <property type="match status" value="1"/>
</dbReference>
<dbReference type="InterPro" id="IPR006860">
    <property type="entry name" value="FecR"/>
</dbReference>
<organism evidence="4 5">
    <name type="scientific">Larkinella arboricola</name>
    <dbReference type="NCBI Taxonomy" id="643671"/>
    <lineage>
        <taxon>Bacteria</taxon>
        <taxon>Pseudomonadati</taxon>
        <taxon>Bacteroidota</taxon>
        <taxon>Cytophagia</taxon>
        <taxon>Cytophagales</taxon>
        <taxon>Spirosomataceae</taxon>
        <taxon>Larkinella</taxon>
    </lineage>
</organism>
<evidence type="ECO:0000256" key="1">
    <source>
        <dbReference type="SAM" id="Phobius"/>
    </source>
</evidence>
<accession>A0A327WJ21</accession>
<dbReference type="InterPro" id="IPR032508">
    <property type="entry name" value="FecR_C"/>
</dbReference>
<feature type="domain" description="Protein FecR C-terminal" evidence="3">
    <location>
        <begin position="328"/>
        <end position="395"/>
    </location>
</feature>